<evidence type="ECO:0000256" key="3">
    <source>
        <dbReference type="ARBA" id="ARBA00004065"/>
    </source>
</evidence>
<dbReference type="EC" id="3.1.26.4" evidence="6 14"/>
<comment type="function">
    <text evidence="3 14 16">Endonuclease that specifically degrades the RNA of RNA-DNA hybrids.</text>
</comment>
<dbReference type="GO" id="GO:0004523">
    <property type="term" value="F:RNA-DNA hybrid ribonuclease activity"/>
    <property type="evidence" value="ECO:0007669"/>
    <property type="project" value="UniProtKB-EC"/>
</dbReference>
<evidence type="ECO:0000256" key="7">
    <source>
        <dbReference type="ARBA" id="ARBA00019179"/>
    </source>
</evidence>
<evidence type="ECO:0000256" key="6">
    <source>
        <dbReference type="ARBA" id="ARBA00012180"/>
    </source>
</evidence>
<feature type="domain" description="RNase H type-2" evidence="17">
    <location>
        <begin position="35"/>
        <end position="224"/>
    </location>
</feature>
<keyword evidence="11 14" id="KW-0255">Endonuclease</keyword>
<evidence type="ECO:0000256" key="2">
    <source>
        <dbReference type="ARBA" id="ARBA00001946"/>
    </source>
</evidence>
<keyword evidence="10 14" id="KW-0479">Metal-binding</keyword>
<dbReference type="Pfam" id="PF01351">
    <property type="entry name" value="RNase_HII"/>
    <property type="match status" value="1"/>
</dbReference>
<comment type="caution">
    <text evidence="18">The sequence shown here is derived from an EMBL/GenBank/DDBJ whole genome shotgun (WGS) entry which is preliminary data.</text>
</comment>
<evidence type="ECO:0000256" key="12">
    <source>
        <dbReference type="ARBA" id="ARBA00022801"/>
    </source>
</evidence>
<evidence type="ECO:0000256" key="15">
    <source>
        <dbReference type="PROSITE-ProRule" id="PRU01319"/>
    </source>
</evidence>
<accession>A0ABV8E7B4</accession>
<keyword evidence="8 14" id="KW-0963">Cytoplasm</keyword>
<proteinExistence type="inferred from homology"/>
<evidence type="ECO:0000256" key="13">
    <source>
        <dbReference type="ARBA" id="ARBA00023211"/>
    </source>
</evidence>
<dbReference type="CDD" id="cd07182">
    <property type="entry name" value="RNase_HII_bacteria_HII_like"/>
    <property type="match status" value="1"/>
</dbReference>
<dbReference type="SUPFAM" id="SSF53098">
    <property type="entry name" value="Ribonuclease H-like"/>
    <property type="match status" value="1"/>
</dbReference>
<comment type="subcellular location">
    <subcellularLocation>
        <location evidence="4 14">Cytoplasm</location>
    </subcellularLocation>
</comment>
<feature type="binding site" evidence="14 15">
    <location>
        <position position="132"/>
    </location>
    <ligand>
        <name>a divalent metal cation</name>
        <dbReference type="ChEBI" id="CHEBI:60240"/>
    </ligand>
</feature>
<dbReference type="InterPro" id="IPR012337">
    <property type="entry name" value="RNaseH-like_sf"/>
</dbReference>
<dbReference type="HAMAP" id="MF_00052_B">
    <property type="entry name" value="RNase_HII_B"/>
    <property type="match status" value="1"/>
</dbReference>
<evidence type="ECO:0000256" key="1">
    <source>
        <dbReference type="ARBA" id="ARBA00000077"/>
    </source>
</evidence>
<comment type="catalytic activity">
    <reaction evidence="1 14 15 16">
        <text>Endonucleolytic cleavage to 5'-phosphomonoester.</text>
        <dbReference type="EC" id="3.1.26.4"/>
    </reaction>
</comment>
<dbReference type="InterPro" id="IPR036397">
    <property type="entry name" value="RNaseH_sf"/>
</dbReference>
<dbReference type="PANTHER" id="PTHR10954">
    <property type="entry name" value="RIBONUCLEASE H2 SUBUNIT A"/>
    <property type="match status" value="1"/>
</dbReference>
<evidence type="ECO:0000256" key="11">
    <source>
        <dbReference type="ARBA" id="ARBA00022759"/>
    </source>
</evidence>
<dbReference type="Proteomes" id="UP001595697">
    <property type="component" value="Unassembled WGS sequence"/>
</dbReference>
<name>A0ABV8E7B4_9HYPH</name>
<evidence type="ECO:0000256" key="5">
    <source>
        <dbReference type="ARBA" id="ARBA00007383"/>
    </source>
</evidence>
<dbReference type="InterPro" id="IPR024567">
    <property type="entry name" value="RNase_HII/HIII_dom"/>
</dbReference>
<evidence type="ECO:0000256" key="14">
    <source>
        <dbReference type="HAMAP-Rule" id="MF_00052"/>
    </source>
</evidence>
<keyword evidence="12 14" id="KW-0378">Hydrolase</keyword>
<keyword evidence="19" id="KW-1185">Reference proteome</keyword>
<keyword evidence="9 14" id="KW-0540">Nuclease</keyword>
<organism evidence="18 19">
    <name type="scientific">Rhizobium lemnae</name>
    <dbReference type="NCBI Taxonomy" id="1214924"/>
    <lineage>
        <taxon>Bacteria</taxon>
        <taxon>Pseudomonadati</taxon>
        <taxon>Pseudomonadota</taxon>
        <taxon>Alphaproteobacteria</taxon>
        <taxon>Hyphomicrobiales</taxon>
        <taxon>Rhizobiaceae</taxon>
        <taxon>Rhizobium/Agrobacterium group</taxon>
        <taxon>Rhizobium</taxon>
    </lineage>
</organism>
<evidence type="ECO:0000313" key="18">
    <source>
        <dbReference type="EMBL" id="MFC3968045.1"/>
    </source>
</evidence>
<dbReference type="PANTHER" id="PTHR10954:SF18">
    <property type="entry name" value="RIBONUCLEASE HII"/>
    <property type="match status" value="1"/>
</dbReference>
<evidence type="ECO:0000313" key="19">
    <source>
        <dbReference type="Proteomes" id="UP001595697"/>
    </source>
</evidence>
<evidence type="ECO:0000256" key="8">
    <source>
        <dbReference type="ARBA" id="ARBA00022490"/>
    </source>
</evidence>
<sequence length="235" mass="25245">MSRRTPPDSPPDLFSLEPIVPDFSLELMAQKAGHWPVAGTDEAGRGPLAGPVVAAAVILDPDHIPAGLNDSKQLTLKQREALFVEICATAHISIASSGPRHIDEKNILRASLDAMRRAVDALPIRADYVLVDGRDVPPGLACQGKAVIQGDARSLSIAAASIIAKVTRDRMMTRASQVYGNYGFAQHAGYGTAQHRRSIEEHGPCPLHRMSFRPLRQDRAECSLSSGRGNDMLGA</sequence>
<dbReference type="EMBL" id="JBHSBD010000028">
    <property type="protein sequence ID" value="MFC3968045.1"/>
    <property type="molecule type" value="Genomic_DNA"/>
</dbReference>
<evidence type="ECO:0000256" key="4">
    <source>
        <dbReference type="ARBA" id="ARBA00004496"/>
    </source>
</evidence>
<comment type="similarity">
    <text evidence="5 14 16">Belongs to the RNase HII family.</text>
</comment>
<reference evidence="19" key="1">
    <citation type="journal article" date="2019" name="Int. J. Syst. Evol. Microbiol.">
        <title>The Global Catalogue of Microorganisms (GCM) 10K type strain sequencing project: providing services to taxonomists for standard genome sequencing and annotation.</title>
        <authorList>
            <consortium name="The Broad Institute Genomics Platform"/>
            <consortium name="The Broad Institute Genome Sequencing Center for Infectious Disease"/>
            <person name="Wu L."/>
            <person name="Ma J."/>
        </authorList>
    </citation>
    <scope>NUCLEOTIDE SEQUENCE [LARGE SCALE GENOMIC DNA]</scope>
    <source>
        <strain evidence="19">TBRC 5781</strain>
    </source>
</reference>
<comment type="cofactor">
    <cofactor evidence="14 15">
        <name>Mn(2+)</name>
        <dbReference type="ChEBI" id="CHEBI:29035"/>
    </cofactor>
    <cofactor evidence="14 15">
        <name>Mg(2+)</name>
        <dbReference type="ChEBI" id="CHEBI:18420"/>
    </cofactor>
    <text evidence="14 15">Manganese or magnesium. Binds 1 divalent metal ion per monomer in the absence of substrate. May bind a second metal ion after substrate binding.</text>
</comment>
<gene>
    <name evidence="14" type="primary">rnhB</name>
    <name evidence="18" type="ORF">ACFOVS_07855</name>
</gene>
<dbReference type="NCBIfam" id="NF000595">
    <property type="entry name" value="PRK00015.1-3"/>
    <property type="match status" value="1"/>
</dbReference>
<dbReference type="RefSeq" id="WP_247260853.1">
    <property type="nucleotide sequence ID" value="NZ_JALJQZ010000012.1"/>
</dbReference>
<evidence type="ECO:0000256" key="9">
    <source>
        <dbReference type="ARBA" id="ARBA00022722"/>
    </source>
</evidence>
<feature type="binding site" evidence="14 15">
    <location>
        <position position="42"/>
    </location>
    <ligand>
        <name>a divalent metal cation</name>
        <dbReference type="ChEBI" id="CHEBI:60240"/>
    </ligand>
</feature>
<dbReference type="PROSITE" id="PS51975">
    <property type="entry name" value="RNASE_H_2"/>
    <property type="match status" value="1"/>
</dbReference>
<keyword evidence="13 14" id="KW-0464">Manganese</keyword>
<dbReference type="InterPro" id="IPR001352">
    <property type="entry name" value="RNase_HII/HIII"/>
</dbReference>
<comment type="cofactor">
    <cofactor evidence="2">
        <name>Mg(2+)</name>
        <dbReference type="ChEBI" id="CHEBI:18420"/>
    </cofactor>
</comment>
<evidence type="ECO:0000256" key="10">
    <source>
        <dbReference type="ARBA" id="ARBA00022723"/>
    </source>
</evidence>
<evidence type="ECO:0000256" key="16">
    <source>
        <dbReference type="RuleBase" id="RU003515"/>
    </source>
</evidence>
<dbReference type="Gene3D" id="3.30.420.10">
    <property type="entry name" value="Ribonuclease H-like superfamily/Ribonuclease H"/>
    <property type="match status" value="1"/>
</dbReference>
<evidence type="ECO:0000259" key="17">
    <source>
        <dbReference type="PROSITE" id="PS51975"/>
    </source>
</evidence>
<dbReference type="InterPro" id="IPR022898">
    <property type="entry name" value="RNase_HII"/>
</dbReference>
<protein>
    <recommendedName>
        <fullName evidence="7 14">Ribonuclease HII</fullName>
        <shortName evidence="14">RNase HII</shortName>
        <ecNumber evidence="6 14">3.1.26.4</ecNumber>
    </recommendedName>
</protein>
<feature type="binding site" evidence="14 15">
    <location>
        <position position="41"/>
    </location>
    <ligand>
        <name>a divalent metal cation</name>
        <dbReference type="ChEBI" id="CHEBI:60240"/>
    </ligand>
</feature>